<feature type="transmembrane region" description="Helical" evidence="1">
    <location>
        <begin position="81"/>
        <end position="99"/>
    </location>
</feature>
<evidence type="ECO:0000313" key="4">
    <source>
        <dbReference type="Proteomes" id="UP001240447"/>
    </source>
</evidence>
<organism evidence="3 4">
    <name type="scientific">Nocardioides massiliensis</name>
    <dbReference type="NCBI Taxonomy" id="1325935"/>
    <lineage>
        <taxon>Bacteria</taxon>
        <taxon>Bacillati</taxon>
        <taxon>Actinomycetota</taxon>
        <taxon>Actinomycetes</taxon>
        <taxon>Propionibacteriales</taxon>
        <taxon>Nocardioidaceae</taxon>
        <taxon>Nocardioides</taxon>
    </lineage>
</organism>
<dbReference type="EC" id="3.6.1.27" evidence="3"/>
<gene>
    <name evidence="3" type="ORF">J2S59_002775</name>
</gene>
<keyword evidence="4" id="KW-1185">Reference proteome</keyword>
<dbReference type="RefSeq" id="WP_181642633.1">
    <property type="nucleotide sequence ID" value="NZ_CCXJ01000779.2"/>
</dbReference>
<evidence type="ECO:0000256" key="1">
    <source>
        <dbReference type="SAM" id="Phobius"/>
    </source>
</evidence>
<dbReference type="Pfam" id="PF01569">
    <property type="entry name" value="PAP2"/>
    <property type="match status" value="1"/>
</dbReference>
<keyword evidence="1" id="KW-0472">Membrane</keyword>
<feature type="transmembrane region" description="Helical" evidence="1">
    <location>
        <begin position="149"/>
        <end position="167"/>
    </location>
</feature>
<dbReference type="GO" id="GO:0050380">
    <property type="term" value="F:undecaprenyl-diphosphatase activity"/>
    <property type="evidence" value="ECO:0007669"/>
    <property type="project" value="UniProtKB-EC"/>
</dbReference>
<dbReference type="InterPro" id="IPR000326">
    <property type="entry name" value="PAP2/HPO"/>
</dbReference>
<feature type="transmembrane region" description="Helical" evidence="1">
    <location>
        <begin position="179"/>
        <end position="197"/>
    </location>
</feature>
<dbReference type="InterPro" id="IPR036938">
    <property type="entry name" value="PAP2/HPO_sf"/>
</dbReference>
<dbReference type="EMBL" id="JAUSQM010000001">
    <property type="protein sequence ID" value="MDP9822966.1"/>
    <property type="molecule type" value="Genomic_DNA"/>
</dbReference>
<dbReference type="SUPFAM" id="SSF48317">
    <property type="entry name" value="Acid phosphatase/Vanadium-dependent haloperoxidase"/>
    <property type="match status" value="1"/>
</dbReference>
<name>A0ABT9NRA7_9ACTN</name>
<evidence type="ECO:0000259" key="2">
    <source>
        <dbReference type="SMART" id="SM00014"/>
    </source>
</evidence>
<accession>A0ABT9NRA7</accession>
<feature type="transmembrane region" description="Helical" evidence="1">
    <location>
        <begin position="203"/>
        <end position="221"/>
    </location>
</feature>
<feature type="transmembrane region" description="Helical" evidence="1">
    <location>
        <begin position="108"/>
        <end position="129"/>
    </location>
</feature>
<reference evidence="3 4" key="1">
    <citation type="submission" date="2023-07" db="EMBL/GenBank/DDBJ databases">
        <title>Sequencing the genomes of 1000 actinobacteria strains.</title>
        <authorList>
            <person name="Klenk H.-P."/>
        </authorList>
    </citation>
    <scope>NUCLEOTIDE SEQUENCE [LARGE SCALE GENOMIC DNA]</scope>
    <source>
        <strain evidence="3 4">GD13</strain>
    </source>
</reference>
<keyword evidence="1" id="KW-0812">Transmembrane</keyword>
<evidence type="ECO:0000313" key="3">
    <source>
        <dbReference type="EMBL" id="MDP9822966.1"/>
    </source>
</evidence>
<feature type="transmembrane region" description="Helical" evidence="1">
    <location>
        <begin position="33"/>
        <end position="52"/>
    </location>
</feature>
<sequence>MRTSGRTALRPRRGQRWGQRVASDEWSTEVSSGYALAGFLTLVLVAFTLLAMGPMTRIDVYFNLDPAPGRWRPLLTVLDRIGQRAVCLPILAVVAVYVARRAGTWRPVLVAAGGVVALNLVVLVLKLAFGRSFPLTADPSFFTGGMAYPSGHGANVLFVYGLVPYLLARYLGPRRGRDALLWAGVAVLSTVMVVVSLTLNWHWFADLVAGLLVGAIVLQLVEAVDRSTAPI</sequence>
<keyword evidence="1" id="KW-1133">Transmembrane helix</keyword>
<dbReference type="SMART" id="SM00014">
    <property type="entry name" value="acidPPc"/>
    <property type="match status" value="1"/>
</dbReference>
<protein>
    <submittedName>
        <fullName evidence="3">Undecaprenyl-diphosphatase</fullName>
        <ecNumber evidence="3">3.6.1.27</ecNumber>
    </submittedName>
</protein>
<proteinExistence type="predicted"/>
<keyword evidence="3" id="KW-0378">Hydrolase</keyword>
<dbReference type="Proteomes" id="UP001240447">
    <property type="component" value="Unassembled WGS sequence"/>
</dbReference>
<feature type="domain" description="Phosphatidic acid phosphatase type 2/haloperoxidase" evidence="2">
    <location>
        <begin position="108"/>
        <end position="222"/>
    </location>
</feature>
<comment type="caution">
    <text evidence="3">The sequence shown here is derived from an EMBL/GenBank/DDBJ whole genome shotgun (WGS) entry which is preliminary data.</text>
</comment>
<dbReference type="Gene3D" id="1.20.144.10">
    <property type="entry name" value="Phosphatidic acid phosphatase type 2/haloperoxidase"/>
    <property type="match status" value="1"/>
</dbReference>